<dbReference type="Gene3D" id="1.10.1040.10">
    <property type="entry name" value="N-(1-d-carboxylethyl)-l-norvaline Dehydrogenase, domain 2"/>
    <property type="match status" value="1"/>
</dbReference>
<dbReference type="PANTHER" id="PTHR38015:SF1">
    <property type="entry name" value="OPINE DEHYDROGENASE DOMAIN-CONTAINING PROTEIN"/>
    <property type="match status" value="1"/>
</dbReference>
<dbReference type="SUPFAM" id="SSF48179">
    <property type="entry name" value="6-phosphogluconate dehydrogenase C-terminal domain-like"/>
    <property type="match status" value="1"/>
</dbReference>
<dbReference type="GO" id="GO:0141152">
    <property type="term" value="F:glycerol-3-phosphate dehydrogenase (NAD+) activity"/>
    <property type="evidence" value="ECO:0007669"/>
    <property type="project" value="UniProtKB-EC"/>
</dbReference>
<dbReference type="SUPFAM" id="SSF51735">
    <property type="entry name" value="NAD(P)-binding Rossmann-fold domains"/>
    <property type="match status" value="1"/>
</dbReference>
<dbReference type="InterPro" id="IPR011128">
    <property type="entry name" value="G3P_DH_NAD-dep_N"/>
</dbReference>
<dbReference type="InterPro" id="IPR008927">
    <property type="entry name" value="6-PGluconate_DH-like_C_sf"/>
</dbReference>
<dbReference type="GO" id="GO:0046168">
    <property type="term" value="P:glycerol-3-phosphate catabolic process"/>
    <property type="evidence" value="ECO:0007669"/>
    <property type="project" value="InterPro"/>
</dbReference>
<proteinExistence type="predicted"/>
<dbReference type="AlphaFoldDB" id="A0AAN7B885"/>
<dbReference type="InterPro" id="IPR013328">
    <property type="entry name" value="6PGD_dom2"/>
</dbReference>
<accession>A0AAN7B885</accession>
<dbReference type="Pfam" id="PF01210">
    <property type="entry name" value="NAD_Gly3P_dh_N"/>
    <property type="match status" value="1"/>
</dbReference>
<dbReference type="Gene3D" id="3.40.50.720">
    <property type="entry name" value="NAD(P)-binding Rossmann-like Domain"/>
    <property type="match status" value="1"/>
</dbReference>
<evidence type="ECO:0000259" key="3">
    <source>
        <dbReference type="Pfam" id="PF01210"/>
    </source>
</evidence>
<protein>
    <submittedName>
        <fullName evidence="5">6-phosphogluconate dehydrogenase</fullName>
    </submittedName>
</protein>
<dbReference type="Pfam" id="PF02317">
    <property type="entry name" value="Octopine_DH"/>
    <property type="match status" value="1"/>
</dbReference>
<sequence length="391" mass="42931">MKPQENVSIIGAGPAGFALAADLQRRGRGVLLYSRPDRLRHANKIKDSSQDGCHNLHVSGPKTEPFSCQLRVTCDTAEAVSFANIIVLTVPSTGQECIIQDLKRFDLRGHIIIAVPGNLFSLIASAEMQVGCILETNLSPYSCRMDSDGKLLILGKKEVVYIAPLTRRRQTPRHVYDTVSEIFSMVRLNWCSSIIEVCLANVNGVFHPLMMLMNAGRIESTGGDFYLYREGLTRSVSNAMLAIDKVRMAIGEAFGLGQVGSAIEISNACYSQGFTCLVDLGQNSPPHNKLRAPESMENRNLSEDVPDLLVCWCSLAEKLGINASPLRAVIVFAEMATGAEYFSSGRNLKKLNLEDISAAELVKRFSPEVHREERIEMTEEIDGLGLIGSRL</sequence>
<keyword evidence="1" id="KW-0560">Oxidoreductase</keyword>
<keyword evidence="6" id="KW-1185">Reference proteome</keyword>
<evidence type="ECO:0000256" key="2">
    <source>
        <dbReference type="ARBA" id="ARBA00048683"/>
    </source>
</evidence>
<reference evidence="5" key="2">
    <citation type="submission" date="2023-05" db="EMBL/GenBank/DDBJ databases">
        <authorList>
            <consortium name="Lawrence Berkeley National Laboratory"/>
            <person name="Steindorff A."/>
            <person name="Hensen N."/>
            <person name="Bonometti L."/>
            <person name="Westerberg I."/>
            <person name="Brannstrom I.O."/>
            <person name="Guillou S."/>
            <person name="Cros-Aarteil S."/>
            <person name="Calhoun S."/>
            <person name="Haridas S."/>
            <person name="Kuo A."/>
            <person name="Mondo S."/>
            <person name="Pangilinan J."/>
            <person name="Riley R."/>
            <person name="Labutti K."/>
            <person name="Andreopoulos B."/>
            <person name="Lipzen A."/>
            <person name="Chen C."/>
            <person name="Yanf M."/>
            <person name="Daum C."/>
            <person name="Ng V."/>
            <person name="Clum A."/>
            <person name="Ohm R."/>
            <person name="Martin F."/>
            <person name="Silar P."/>
            <person name="Natvig D."/>
            <person name="Lalanne C."/>
            <person name="Gautier V."/>
            <person name="Ament-Velasquez S.L."/>
            <person name="Kruys A."/>
            <person name="Hutchinson M.I."/>
            <person name="Powell A.J."/>
            <person name="Barry K."/>
            <person name="Miller A.N."/>
            <person name="Grigoriev I.V."/>
            <person name="Debuchy R."/>
            <person name="Gladieux P."/>
            <person name="Thoren M.H."/>
            <person name="Johannesson H."/>
        </authorList>
    </citation>
    <scope>NUCLEOTIDE SEQUENCE</scope>
    <source>
        <strain evidence="5">PSN293</strain>
    </source>
</reference>
<reference evidence="5" key="1">
    <citation type="journal article" date="2023" name="Mol. Phylogenet. Evol.">
        <title>Genome-scale phylogeny and comparative genomics of the fungal order Sordariales.</title>
        <authorList>
            <person name="Hensen N."/>
            <person name="Bonometti L."/>
            <person name="Westerberg I."/>
            <person name="Brannstrom I.O."/>
            <person name="Guillou S."/>
            <person name="Cros-Aarteil S."/>
            <person name="Calhoun S."/>
            <person name="Haridas S."/>
            <person name="Kuo A."/>
            <person name="Mondo S."/>
            <person name="Pangilinan J."/>
            <person name="Riley R."/>
            <person name="LaButti K."/>
            <person name="Andreopoulos B."/>
            <person name="Lipzen A."/>
            <person name="Chen C."/>
            <person name="Yan M."/>
            <person name="Daum C."/>
            <person name="Ng V."/>
            <person name="Clum A."/>
            <person name="Steindorff A."/>
            <person name="Ohm R.A."/>
            <person name="Martin F."/>
            <person name="Silar P."/>
            <person name="Natvig D.O."/>
            <person name="Lalanne C."/>
            <person name="Gautier V."/>
            <person name="Ament-Velasquez S.L."/>
            <person name="Kruys A."/>
            <person name="Hutchinson M.I."/>
            <person name="Powell A.J."/>
            <person name="Barry K."/>
            <person name="Miller A.N."/>
            <person name="Grigoriev I.V."/>
            <person name="Debuchy R."/>
            <person name="Gladieux P."/>
            <person name="Hiltunen Thoren M."/>
            <person name="Johannesson H."/>
        </authorList>
    </citation>
    <scope>NUCLEOTIDE SEQUENCE</scope>
    <source>
        <strain evidence="5">PSN293</strain>
    </source>
</reference>
<comment type="caution">
    <text evidence="5">The sequence shown here is derived from an EMBL/GenBank/DDBJ whole genome shotgun (WGS) entry which is preliminary data.</text>
</comment>
<evidence type="ECO:0000259" key="4">
    <source>
        <dbReference type="Pfam" id="PF02317"/>
    </source>
</evidence>
<gene>
    <name evidence="5" type="ORF">QBC37DRAFT_422487</name>
</gene>
<dbReference type="Proteomes" id="UP001301769">
    <property type="component" value="Unassembled WGS sequence"/>
</dbReference>
<dbReference type="InterPro" id="IPR036291">
    <property type="entry name" value="NAD(P)-bd_dom_sf"/>
</dbReference>
<dbReference type="GO" id="GO:0051287">
    <property type="term" value="F:NAD binding"/>
    <property type="evidence" value="ECO:0007669"/>
    <property type="project" value="InterPro"/>
</dbReference>
<organism evidence="5 6">
    <name type="scientific">Rhypophila decipiens</name>
    <dbReference type="NCBI Taxonomy" id="261697"/>
    <lineage>
        <taxon>Eukaryota</taxon>
        <taxon>Fungi</taxon>
        <taxon>Dikarya</taxon>
        <taxon>Ascomycota</taxon>
        <taxon>Pezizomycotina</taxon>
        <taxon>Sordariomycetes</taxon>
        <taxon>Sordariomycetidae</taxon>
        <taxon>Sordariales</taxon>
        <taxon>Naviculisporaceae</taxon>
        <taxon>Rhypophila</taxon>
    </lineage>
</organism>
<dbReference type="PANTHER" id="PTHR38015">
    <property type="entry name" value="BLR6086 PROTEIN"/>
    <property type="match status" value="1"/>
</dbReference>
<dbReference type="EMBL" id="MU858104">
    <property type="protein sequence ID" value="KAK4213727.1"/>
    <property type="molecule type" value="Genomic_DNA"/>
</dbReference>
<feature type="domain" description="Glycerol-3-phosphate dehydrogenase NAD-dependent N-terminal" evidence="3">
    <location>
        <begin position="7"/>
        <end position="113"/>
    </location>
</feature>
<evidence type="ECO:0000256" key="1">
    <source>
        <dbReference type="ARBA" id="ARBA00023002"/>
    </source>
</evidence>
<comment type="catalytic activity">
    <reaction evidence="2">
        <text>sn-glycerol 3-phosphate + NAD(+) = dihydroxyacetone phosphate + NADH + H(+)</text>
        <dbReference type="Rhea" id="RHEA:11092"/>
        <dbReference type="ChEBI" id="CHEBI:15378"/>
        <dbReference type="ChEBI" id="CHEBI:57540"/>
        <dbReference type="ChEBI" id="CHEBI:57597"/>
        <dbReference type="ChEBI" id="CHEBI:57642"/>
        <dbReference type="ChEBI" id="CHEBI:57945"/>
        <dbReference type="EC" id="1.1.1.8"/>
    </reaction>
</comment>
<dbReference type="InterPro" id="IPR051729">
    <property type="entry name" value="Opine/Lysopine_DH"/>
</dbReference>
<evidence type="ECO:0000313" key="5">
    <source>
        <dbReference type="EMBL" id="KAK4213727.1"/>
    </source>
</evidence>
<feature type="domain" description="Opine dehydrogenase" evidence="4">
    <location>
        <begin position="190"/>
        <end position="336"/>
    </location>
</feature>
<name>A0AAN7B885_9PEZI</name>
<evidence type="ECO:0000313" key="6">
    <source>
        <dbReference type="Proteomes" id="UP001301769"/>
    </source>
</evidence>
<dbReference type="InterPro" id="IPR003421">
    <property type="entry name" value="Opine_DH"/>
</dbReference>